<dbReference type="PANTHER" id="PTHR12873:SF0">
    <property type="entry name" value="TWINKLE MTDNA HELICASE"/>
    <property type="match status" value="1"/>
</dbReference>
<dbReference type="Pfam" id="PF13155">
    <property type="entry name" value="Toprim_2"/>
    <property type="match status" value="1"/>
</dbReference>
<evidence type="ECO:0000313" key="5">
    <source>
        <dbReference type="Proteomes" id="UP001230188"/>
    </source>
</evidence>
<comment type="caution">
    <text evidence="4">The sequence shown here is derived from an EMBL/GenBank/DDBJ whole genome shotgun (WGS) entry which is preliminary data.</text>
</comment>
<dbReference type="PROSITE" id="PS50880">
    <property type="entry name" value="TOPRIM"/>
    <property type="match status" value="1"/>
</dbReference>
<dbReference type="GO" id="GO:0006260">
    <property type="term" value="P:DNA replication"/>
    <property type="evidence" value="ECO:0007669"/>
    <property type="project" value="InterPro"/>
</dbReference>
<dbReference type="SMART" id="SM00382">
    <property type="entry name" value="AAA"/>
    <property type="match status" value="1"/>
</dbReference>
<name>A0AAD7XEV3_9STRA</name>
<dbReference type="InterPro" id="IPR007694">
    <property type="entry name" value="DNA_helicase_DnaB-like_C"/>
</dbReference>
<dbReference type="Pfam" id="PF13481">
    <property type="entry name" value="AAA_25"/>
    <property type="match status" value="1"/>
</dbReference>
<dbReference type="SUPFAM" id="SSF56731">
    <property type="entry name" value="DNA primase core"/>
    <property type="match status" value="1"/>
</dbReference>
<organism evidence="4 5">
    <name type="scientific">Chrysophaeum taylorii</name>
    <dbReference type="NCBI Taxonomy" id="2483200"/>
    <lineage>
        <taxon>Eukaryota</taxon>
        <taxon>Sar</taxon>
        <taxon>Stramenopiles</taxon>
        <taxon>Ochrophyta</taxon>
        <taxon>Pelagophyceae</taxon>
        <taxon>Pelagomonadales</taxon>
        <taxon>Pelagomonadaceae</taxon>
        <taxon>Chrysophaeum</taxon>
    </lineage>
</organism>
<dbReference type="GO" id="GO:0005524">
    <property type="term" value="F:ATP binding"/>
    <property type="evidence" value="ECO:0007669"/>
    <property type="project" value="InterPro"/>
</dbReference>
<dbReference type="EMBL" id="JAQMWT010000667">
    <property type="protein sequence ID" value="KAJ8598647.1"/>
    <property type="molecule type" value="Genomic_DNA"/>
</dbReference>
<dbReference type="InterPro" id="IPR027417">
    <property type="entry name" value="P-loop_NTPase"/>
</dbReference>
<dbReference type="InterPro" id="IPR006171">
    <property type="entry name" value="TOPRIM_dom"/>
</dbReference>
<sequence>MRRRAAFLRRWRTTTGPPELPPGSYLPQHVRSQINRKTVEAYIVQRLGPASAPRPLWRRAGDDLLEVKECPSATFCAIDGKFDRRAAPGNQWKLTIWDSGSFFCHRCRGKGSWLDLKLKWTGVTVAKKTAAREALVEEEGMDQSTATRYVAALMEPEGEGARKMLEERGLRLEVAAEYGVGFARAVFRDDDDVTTYRKHECVTFPWVDPKTNATTRVKLRSLSEKRCMRLEPKGGGWGLFGRHVVPPDATEIVLTEGEFDALAVRQATGRPALSLPNGAASLPPQVLALLEPFSKVYLWMDNDAAGDAGARKFAEKLGLHRCRLVRPPASWGNDPPKDANDALERGLRLDDAIDEAAPPAHEHLARFADLREDVLHELRNPDLYKGVELASLPGLTKLLLGARTGEFTLLSGPTGSGKTTLAAQLAVDLVKQNTPALWGSFEIRNTHLAIKMLKQFARRQDPELTQMRPDHLYRLCDDFERLPLYFMRFHGATLVDDIIDAMTYAKYVYDVEHVILDTLQFMLAHDPSRAAVGSRFDTQDHVVAKFRHFATSQNVHVLLVVHPRKEDPAAPLTIMSIYGGAKAIQEADNVLLLQAPSPKPAADKPATSSSLPTAASANNKPIKALDLVKNRFGGKTGSIKLAFEDKRQRFFELATRPPTSASSS</sequence>
<evidence type="ECO:0008006" key="6">
    <source>
        <dbReference type="Google" id="ProtNLM"/>
    </source>
</evidence>
<proteinExistence type="predicted"/>
<dbReference type="SMART" id="SM00493">
    <property type="entry name" value="TOPRIM"/>
    <property type="match status" value="1"/>
</dbReference>
<evidence type="ECO:0000313" key="4">
    <source>
        <dbReference type="EMBL" id="KAJ8598647.1"/>
    </source>
</evidence>
<dbReference type="AlphaFoldDB" id="A0AAD7XEV3"/>
<dbReference type="Gene3D" id="3.40.1360.10">
    <property type="match status" value="1"/>
</dbReference>
<keyword evidence="5" id="KW-1185">Reference proteome</keyword>
<feature type="region of interest" description="Disordered" evidence="1">
    <location>
        <begin position="596"/>
        <end position="616"/>
    </location>
</feature>
<dbReference type="InterPro" id="IPR034154">
    <property type="entry name" value="TOPRIM_DnaG/twinkle"/>
</dbReference>
<dbReference type="GO" id="GO:0043139">
    <property type="term" value="F:5'-3' DNA helicase activity"/>
    <property type="evidence" value="ECO:0007669"/>
    <property type="project" value="InterPro"/>
</dbReference>
<evidence type="ECO:0000259" key="3">
    <source>
        <dbReference type="PROSITE" id="PS51199"/>
    </source>
</evidence>
<feature type="domain" description="Toprim" evidence="2">
    <location>
        <begin position="250"/>
        <end position="329"/>
    </location>
</feature>
<reference evidence="4" key="1">
    <citation type="submission" date="2023-01" db="EMBL/GenBank/DDBJ databases">
        <title>Metagenome sequencing of chrysophaentin producing Chrysophaeum taylorii.</title>
        <authorList>
            <person name="Davison J."/>
            <person name="Bewley C."/>
        </authorList>
    </citation>
    <scope>NUCLEOTIDE SEQUENCE</scope>
    <source>
        <strain evidence="4">NIES-1699</strain>
    </source>
</reference>
<dbReference type="CDD" id="cd01029">
    <property type="entry name" value="TOPRIM_primases"/>
    <property type="match status" value="1"/>
</dbReference>
<dbReference type="InterPro" id="IPR003593">
    <property type="entry name" value="AAA+_ATPase"/>
</dbReference>
<dbReference type="GO" id="GO:0003697">
    <property type="term" value="F:single-stranded DNA binding"/>
    <property type="evidence" value="ECO:0007669"/>
    <property type="project" value="InterPro"/>
</dbReference>
<accession>A0AAD7XEV3</accession>
<evidence type="ECO:0000256" key="1">
    <source>
        <dbReference type="SAM" id="MobiDB-lite"/>
    </source>
</evidence>
<dbReference type="Proteomes" id="UP001230188">
    <property type="component" value="Unassembled WGS sequence"/>
</dbReference>
<dbReference type="PANTHER" id="PTHR12873">
    <property type="entry name" value="T7-LIKE MITOCHONDRIAL DNA HELICASE"/>
    <property type="match status" value="1"/>
</dbReference>
<feature type="compositionally biased region" description="Low complexity" evidence="1">
    <location>
        <begin position="603"/>
        <end position="616"/>
    </location>
</feature>
<dbReference type="InterPro" id="IPR027032">
    <property type="entry name" value="Twinkle-like"/>
</dbReference>
<evidence type="ECO:0000259" key="2">
    <source>
        <dbReference type="PROSITE" id="PS50880"/>
    </source>
</evidence>
<protein>
    <recommendedName>
        <fullName evidence="6">SF4 helicase domain-containing protein</fullName>
    </recommendedName>
</protein>
<dbReference type="CDD" id="cd01122">
    <property type="entry name" value="Twinkle_C"/>
    <property type="match status" value="1"/>
</dbReference>
<dbReference type="Gene3D" id="3.40.50.300">
    <property type="entry name" value="P-loop containing nucleotide triphosphate hydrolases"/>
    <property type="match status" value="1"/>
</dbReference>
<feature type="domain" description="SF4 helicase" evidence="3">
    <location>
        <begin position="381"/>
        <end position="657"/>
    </location>
</feature>
<dbReference type="PROSITE" id="PS51199">
    <property type="entry name" value="SF4_HELICASE"/>
    <property type="match status" value="1"/>
</dbReference>
<gene>
    <name evidence="4" type="ORF">CTAYLR_003098</name>
</gene>
<dbReference type="SUPFAM" id="SSF52540">
    <property type="entry name" value="P-loop containing nucleoside triphosphate hydrolases"/>
    <property type="match status" value="1"/>
</dbReference>